<proteinExistence type="predicted"/>
<protein>
    <submittedName>
        <fullName evidence="2">Ferredoxin</fullName>
    </submittedName>
</protein>
<evidence type="ECO:0000256" key="1">
    <source>
        <dbReference type="SAM" id="MobiDB-lite"/>
    </source>
</evidence>
<dbReference type="Proteomes" id="UP001526426">
    <property type="component" value="Unassembled WGS sequence"/>
</dbReference>
<dbReference type="InterPro" id="IPR036249">
    <property type="entry name" value="Thioredoxin-like_sf"/>
</dbReference>
<comment type="caution">
    <text evidence="2">The sequence shown here is derived from an EMBL/GenBank/DDBJ whole genome shotgun (WGS) entry which is preliminary data.</text>
</comment>
<reference evidence="2 3" key="1">
    <citation type="submission" date="2021-08" db="EMBL/GenBank/DDBJ databases">
        <title>Draft genome sequence of Spirulina subsalsa with high tolerance to salinity and hype-accumulation of phycocyanin.</title>
        <authorList>
            <person name="Pei H."/>
            <person name="Jiang L."/>
        </authorList>
    </citation>
    <scope>NUCLEOTIDE SEQUENCE [LARGE SCALE GENOMIC DNA]</scope>
    <source>
        <strain evidence="2 3">FACHB-351</strain>
    </source>
</reference>
<evidence type="ECO:0000313" key="3">
    <source>
        <dbReference type="Proteomes" id="UP001526426"/>
    </source>
</evidence>
<evidence type="ECO:0000313" key="2">
    <source>
        <dbReference type="EMBL" id="MCW6038120.1"/>
    </source>
</evidence>
<dbReference type="RefSeq" id="WP_265266017.1">
    <property type="nucleotide sequence ID" value="NZ_JAIHOM010000111.1"/>
</dbReference>
<sequence length="171" mass="18895">MLDSPEMTPSAGVESKVAESEPGPDVAGCVVQKAIANLGIPQIQRHLFLCADQTKPKCCPKEQGLATWDYLKQRLKELGLDTPTPDRPTCVFRTKTNCLRICTEGPILLVYPDGVWYGNVTPEVMERIIQEHLLQNQIVQDYVLCRHPLPPVSPATAPPQESASDYSGRNL</sequence>
<dbReference type="CDD" id="cd02980">
    <property type="entry name" value="TRX_Fd_family"/>
    <property type="match status" value="1"/>
</dbReference>
<name>A0ABT3L9D3_9CYAN</name>
<organism evidence="2 3">
    <name type="scientific">Spirulina subsalsa FACHB-351</name>
    <dbReference type="NCBI Taxonomy" id="234711"/>
    <lineage>
        <taxon>Bacteria</taxon>
        <taxon>Bacillati</taxon>
        <taxon>Cyanobacteriota</taxon>
        <taxon>Cyanophyceae</taxon>
        <taxon>Spirulinales</taxon>
        <taxon>Spirulinaceae</taxon>
        <taxon>Spirulina</taxon>
    </lineage>
</organism>
<dbReference type="Gene3D" id="3.40.30.10">
    <property type="entry name" value="Glutaredoxin"/>
    <property type="match status" value="1"/>
</dbReference>
<feature type="region of interest" description="Disordered" evidence="1">
    <location>
        <begin position="1"/>
        <end position="24"/>
    </location>
</feature>
<accession>A0ABT3L9D3</accession>
<dbReference type="EMBL" id="JAIHOM010000111">
    <property type="protein sequence ID" value="MCW6038120.1"/>
    <property type="molecule type" value="Genomic_DNA"/>
</dbReference>
<dbReference type="SUPFAM" id="SSF52833">
    <property type="entry name" value="Thioredoxin-like"/>
    <property type="match status" value="1"/>
</dbReference>
<gene>
    <name evidence="2" type="ORF">K4A83_17850</name>
</gene>
<keyword evidence="3" id="KW-1185">Reference proteome</keyword>